<evidence type="ECO:0000256" key="2">
    <source>
        <dbReference type="ARBA" id="ARBA00037999"/>
    </source>
</evidence>
<dbReference type="KEGG" id="slim:SCL_2006"/>
<keyword evidence="1 4" id="KW-0663">Pyridoxal phosphate</keyword>
<feature type="modified residue" description="N6-(pyridoxal phosphate)lysine" evidence="4">
    <location>
        <position position="193"/>
    </location>
</feature>
<protein>
    <submittedName>
        <fullName evidence="6">Pleiotropic regulatory protein</fullName>
    </submittedName>
</protein>
<dbReference type="GO" id="GO:0000271">
    <property type="term" value="P:polysaccharide biosynthetic process"/>
    <property type="evidence" value="ECO:0007669"/>
    <property type="project" value="TreeGrafter"/>
</dbReference>
<evidence type="ECO:0000313" key="7">
    <source>
        <dbReference type="Proteomes" id="UP000243180"/>
    </source>
</evidence>
<dbReference type="InterPro" id="IPR015421">
    <property type="entry name" value="PyrdxlP-dep_Trfase_major"/>
</dbReference>
<evidence type="ECO:0000313" key="6">
    <source>
        <dbReference type="EMBL" id="BAV34297.1"/>
    </source>
</evidence>
<evidence type="ECO:0000256" key="1">
    <source>
        <dbReference type="ARBA" id="ARBA00022898"/>
    </source>
</evidence>
<dbReference type="EMBL" id="AP014879">
    <property type="protein sequence ID" value="BAV34297.1"/>
    <property type="molecule type" value="Genomic_DNA"/>
</dbReference>
<dbReference type="GO" id="GO:0008483">
    <property type="term" value="F:transaminase activity"/>
    <property type="evidence" value="ECO:0007669"/>
    <property type="project" value="TreeGrafter"/>
</dbReference>
<proteinExistence type="inferred from homology"/>
<dbReference type="SUPFAM" id="SSF53383">
    <property type="entry name" value="PLP-dependent transferases"/>
    <property type="match status" value="1"/>
</dbReference>
<dbReference type="Gene3D" id="3.40.640.10">
    <property type="entry name" value="Type I PLP-dependent aspartate aminotransferase-like (Major domain)"/>
    <property type="match status" value="1"/>
</dbReference>
<dbReference type="Pfam" id="PF01041">
    <property type="entry name" value="DegT_DnrJ_EryC1"/>
    <property type="match status" value="1"/>
</dbReference>
<dbReference type="FunFam" id="3.40.640.10:FF:000089">
    <property type="entry name" value="Aminotransferase, DegT/DnrJ/EryC1/StrS family"/>
    <property type="match status" value="1"/>
</dbReference>
<gene>
    <name evidence="6" type="ORF">SCL_2006</name>
</gene>
<evidence type="ECO:0000256" key="3">
    <source>
        <dbReference type="PIRSR" id="PIRSR000390-1"/>
    </source>
</evidence>
<dbReference type="OrthoDB" id="9804264at2"/>
<dbReference type="Gene3D" id="3.90.1150.10">
    <property type="entry name" value="Aspartate Aminotransferase, domain 1"/>
    <property type="match status" value="1"/>
</dbReference>
<evidence type="ECO:0000256" key="5">
    <source>
        <dbReference type="RuleBase" id="RU004508"/>
    </source>
</evidence>
<reference evidence="6 7" key="1">
    <citation type="submission" date="2015-05" db="EMBL/GenBank/DDBJ databases">
        <title>Complete genome sequence of a sulfur-oxidizing gammaproteobacterium strain HA5.</title>
        <authorList>
            <person name="Miura A."/>
            <person name="Kojima H."/>
            <person name="Fukui M."/>
        </authorList>
    </citation>
    <scope>NUCLEOTIDE SEQUENCE [LARGE SCALE GENOMIC DNA]</scope>
    <source>
        <strain evidence="6 7">HA5</strain>
    </source>
</reference>
<dbReference type="RefSeq" id="WP_096361057.1">
    <property type="nucleotide sequence ID" value="NZ_AP014879.1"/>
</dbReference>
<dbReference type="InterPro" id="IPR015422">
    <property type="entry name" value="PyrdxlP-dep_Trfase_small"/>
</dbReference>
<dbReference type="CDD" id="cd00616">
    <property type="entry name" value="AHBA_syn"/>
    <property type="match status" value="1"/>
</dbReference>
<dbReference type="InterPro" id="IPR000653">
    <property type="entry name" value="DegT/StrS_aminotransferase"/>
</dbReference>
<dbReference type="PIRSF" id="PIRSF000390">
    <property type="entry name" value="PLP_StrS"/>
    <property type="match status" value="1"/>
</dbReference>
<accession>A0A1B4XHN3</accession>
<sequence length="374" mass="40712">MHAVTRAQPVPFLDLSTQYKSLETEWLAAIRETGARGSFILGPHTQAFEKEFAEYVGVKHAIAVANGTDSLYLSLRALGVGKGDEVITTPFTFFASAETIDMVGATPVFVDILPDSFCLDPASVRAKITAKTKAIVPVHIFGHPSEMGEIMEIAKKHKLAVVEDCAQSFGALHNGKVVGALGDTGSFSFYPTKVLGCYGDGGMVTTNSDAVNEHIRRLRNHGAVKPFLHTEIGMNSRLDEVQAAVLRLKLKRIKDDIAGRQKVAAEYTKRFAGSPVKTPALPKHGTHVFNLYTVRIPKRDAVRQALTDAQIGTSQCYPQGLHLQEVYKHLNYKPGSLPVCEHACTETLSLPVYPGMPPEHIERVCEVLLAAIKG</sequence>
<dbReference type="AlphaFoldDB" id="A0A1B4XHN3"/>
<keyword evidence="7" id="KW-1185">Reference proteome</keyword>
<dbReference type="InterPro" id="IPR015424">
    <property type="entry name" value="PyrdxlP-dep_Trfase"/>
</dbReference>
<dbReference type="InParanoid" id="A0A1B4XHN3"/>
<organism evidence="6 7">
    <name type="scientific">Sulfuricaulis limicola</name>
    <dbReference type="NCBI Taxonomy" id="1620215"/>
    <lineage>
        <taxon>Bacteria</taxon>
        <taxon>Pseudomonadati</taxon>
        <taxon>Pseudomonadota</taxon>
        <taxon>Gammaproteobacteria</taxon>
        <taxon>Acidiferrobacterales</taxon>
        <taxon>Acidiferrobacteraceae</taxon>
        <taxon>Sulfuricaulis</taxon>
    </lineage>
</organism>
<name>A0A1B4XHN3_9GAMM</name>
<dbReference type="PANTHER" id="PTHR30244:SF36">
    <property type="entry name" value="3-OXO-GLUCOSE-6-PHOSPHATE:GLUTAMATE AMINOTRANSFERASE"/>
    <property type="match status" value="1"/>
</dbReference>
<evidence type="ECO:0000256" key="4">
    <source>
        <dbReference type="PIRSR" id="PIRSR000390-2"/>
    </source>
</evidence>
<feature type="active site" description="Proton acceptor" evidence="3">
    <location>
        <position position="193"/>
    </location>
</feature>
<dbReference type="PANTHER" id="PTHR30244">
    <property type="entry name" value="TRANSAMINASE"/>
    <property type="match status" value="1"/>
</dbReference>
<dbReference type="Proteomes" id="UP000243180">
    <property type="component" value="Chromosome"/>
</dbReference>
<comment type="similarity">
    <text evidence="2 5">Belongs to the DegT/DnrJ/EryC1 family.</text>
</comment>
<dbReference type="GO" id="GO:0030170">
    <property type="term" value="F:pyridoxal phosphate binding"/>
    <property type="evidence" value="ECO:0007669"/>
    <property type="project" value="UniProtKB-ARBA"/>
</dbReference>